<gene>
    <name evidence="1" type="ORF">BD293_2184</name>
</gene>
<accession>A0A543KEV4</accession>
<evidence type="ECO:0000313" key="1">
    <source>
        <dbReference type="EMBL" id="TQM93547.1"/>
    </source>
</evidence>
<keyword evidence="2" id="KW-1185">Reference proteome</keyword>
<proteinExistence type="predicted"/>
<reference evidence="1 2" key="1">
    <citation type="submission" date="2019-06" db="EMBL/GenBank/DDBJ databases">
        <title>Genomic Encyclopedia of Archaeal and Bacterial Type Strains, Phase II (KMG-II): from individual species to whole genera.</title>
        <authorList>
            <person name="Goeker M."/>
        </authorList>
    </citation>
    <scope>NUCLEOTIDE SEQUENCE [LARGE SCALE GENOMIC DNA]</scope>
    <source>
        <strain evidence="1 2">DSM 18423</strain>
    </source>
</reference>
<dbReference type="AlphaFoldDB" id="A0A543KEV4"/>
<dbReference type="Proteomes" id="UP000320582">
    <property type="component" value="Unassembled WGS sequence"/>
</dbReference>
<evidence type="ECO:0008006" key="3">
    <source>
        <dbReference type="Google" id="ProtNLM"/>
    </source>
</evidence>
<organism evidence="1 2">
    <name type="scientific">Roseinatronobacter monicus</name>
    <dbReference type="NCBI Taxonomy" id="393481"/>
    <lineage>
        <taxon>Bacteria</taxon>
        <taxon>Pseudomonadati</taxon>
        <taxon>Pseudomonadota</taxon>
        <taxon>Alphaproteobacteria</taxon>
        <taxon>Rhodobacterales</taxon>
        <taxon>Paracoccaceae</taxon>
        <taxon>Roseinatronobacter</taxon>
    </lineage>
</organism>
<name>A0A543KEV4_9RHOB</name>
<comment type="caution">
    <text evidence="1">The sequence shown here is derived from an EMBL/GenBank/DDBJ whole genome shotgun (WGS) entry which is preliminary data.</text>
</comment>
<evidence type="ECO:0000313" key="2">
    <source>
        <dbReference type="Proteomes" id="UP000320582"/>
    </source>
</evidence>
<dbReference type="RefSeq" id="WP_142081534.1">
    <property type="nucleotide sequence ID" value="NZ_VFPT01000001.1"/>
</dbReference>
<sequence length="71" mass="7863">MDSVTRLPTASETYFTVRKSRHGFDIVMATPAGSKTLRTVIGRAGDPITAETEARRIAEIQKRPFKRGRAS</sequence>
<dbReference type="EMBL" id="VFPT01000001">
    <property type="protein sequence ID" value="TQM93547.1"/>
    <property type="molecule type" value="Genomic_DNA"/>
</dbReference>
<protein>
    <recommendedName>
        <fullName evidence="3">WGR domain-containing protein</fullName>
    </recommendedName>
</protein>